<proteinExistence type="predicted"/>
<evidence type="ECO:0000256" key="1">
    <source>
        <dbReference type="ARBA" id="ARBA00022729"/>
    </source>
</evidence>
<evidence type="ECO:0000313" key="4">
    <source>
        <dbReference type="EMBL" id="TYB73845.1"/>
    </source>
</evidence>
<feature type="domain" description="Secretion system C-terminal sorting" evidence="3">
    <location>
        <begin position="547"/>
        <end position="620"/>
    </location>
</feature>
<accession>A0A8H2LDM8</accession>
<organism evidence="4 5">
    <name type="scientific">Bizionia saleffrena</name>
    <dbReference type="NCBI Taxonomy" id="291189"/>
    <lineage>
        <taxon>Bacteria</taxon>
        <taxon>Pseudomonadati</taxon>
        <taxon>Bacteroidota</taxon>
        <taxon>Flavobacteriia</taxon>
        <taxon>Flavobacteriales</taxon>
        <taxon>Flavobacteriaceae</taxon>
        <taxon>Bizionia</taxon>
    </lineage>
</organism>
<evidence type="ECO:0000313" key="5">
    <source>
        <dbReference type="Proteomes" id="UP000323324"/>
    </source>
</evidence>
<dbReference type="NCBIfam" id="TIGR04183">
    <property type="entry name" value="Por_Secre_tail"/>
    <property type="match status" value="1"/>
</dbReference>
<feature type="signal peptide" evidence="2">
    <location>
        <begin position="1"/>
        <end position="19"/>
    </location>
</feature>
<reference evidence="4 5" key="1">
    <citation type="submission" date="2019-08" db="EMBL/GenBank/DDBJ databases">
        <title>Genomes of Antarctic Bizionia species.</title>
        <authorList>
            <person name="Bowman J.P."/>
        </authorList>
    </citation>
    <scope>NUCLEOTIDE SEQUENCE [LARGE SCALE GENOMIC DNA]</scope>
    <source>
        <strain evidence="4 5">HFD</strain>
    </source>
</reference>
<gene>
    <name evidence="4" type="ORF">ES676_08870</name>
</gene>
<dbReference type="Pfam" id="PF18962">
    <property type="entry name" value="Por_Secre_tail"/>
    <property type="match status" value="1"/>
</dbReference>
<feature type="chain" id="PRO_5034292586" evidence="2">
    <location>
        <begin position="20"/>
        <end position="622"/>
    </location>
</feature>
<dbReference type="AlphaFoldDB" id="A0A8H2LDM8"/>
<keyword evidence="1 2" id="KW-0732">Signal</keyword>
<comment type="caution">
    <text evidence="4">The sequence shown here is derived from an EMBL/GenBank/DDBJ whole genome shotgun (WGS) entry which is preliminary data.</text>
</comment>
<dbReference type="RefSeq" id="WP_148369971.1">
    <property type="nucleotide sequence ID" value="NZ_VSKM01000008.1"/>
</dbReference>
<evidence type="ECO:0000259" key="3">
    <source>
        <dbReference type="Pfam" id="PF18962"/>
    </source>
</evidence>
<evidence type="ECO:0000256" key="2">
    <source>
        <dbReference type="SAM" id="SignalP"/>
    </source>
</evidence>
<dbReference type="Proteomes" id="UP000323324">
    <property type="component" value="Unassembled WGS sequence"/>
</dbReference>
<name>A0A8H2LDM8_9FLAO</name>
<dbReference type="EMBL" id="VSKM01000008">
    <property type="protein sequence ID" value="TYB73845.1"/>
    <property type="molecule type" value="Genomic_DNA"/>
</dbReference>
<protein>
    <submittedName>
        <fullName evidence="4">T9SS type A sorting domain-containing protein</fullName>
    </submittedName>
</protein>
<keyword evidence="5" id="KW-1185">Reference proteome</keyword>
<sequence length="622" mass="64573">MKIKLLLAILSVIVMPLFAQNNDILKVQQKSELAKNNESKKRAISDVQPSALTAITISALAPTGDANQSFCSSALPTLSDVIVDGNNIQWYDANSLGNTLPLGTSLLDNTSYFATQTVGGDESDTRLEVLVTLLADDDASFSYSGSTFCNTAYDPSPTINGLAGGTFTSSPVGLIIEANTGSVDVSASAPNTYAITYTTTGDCVNSATVSLAVNSADDASFSYAASAFCETDSDPVPTVTGLAGGTFTSSPSGLVIDATTGSVDVSSSTTNTYSITYITNGNCINSSTVSLTVNSLDDASFSYSASTFCTSDSDAVPAVTGLAGGTFTSSPSGLVIDATTGSVDVSASGTNSYSITYTTNGNCANNLTVAFTVNSLDDASFSYSASTFCTSDSDSDAVPAVTGLAGGTFTSSPSGLVIDGTTGSVDVSASGTNSYNITYTTNGNCANSSTVAFTINTISTLPTGASPQSFSSATNPTFADVIINGDNLQWYDTLTGGNFISMSTSLTDGTFYVSKMPDGECESERLEIEILLNTLAINTFDKSIFSVYPNPNNGQFDVSFTKILKNPKVQLFDIRGRMVFEQTYNISEQKLKVSTSILEGGVYIVRITAHSTVIDKKIIITK</sequence>
<dbReference type="InterPro" id="IPR026444">
    <property type="entry name" value="Secre_tail"/>
</dbReference>